<accession>A0A1M4T978</accession>
<proteinExistence type="inferred from homology"/>
<evidence type="ECO:0000256" key="3">
    <source>
        <dbReference type="ARBA" id="ARBA00023210"/>
    </source>
</evidence>
<comment type="subunit">
    <text evidence="6 7">Interacts with MinD and FtsZ.</text>
</comment>
<dbReference type="EMBL" id="FQUY01000001">
    <property type="protein sequence ID" value="SHE40975.1"/>
    <property type="molecule type" value="Genomic_DNA"/>
</dbReference>
<evidence type="ECO:0000313" key="11">
    <source>
        <dbReference type="Proteomes" id="UP000184148"/>
    </source>
</evidence>
<feature type="domain" description="Septum formation inhibitor MinC N-terminal" evidence="9">
    <location>
        <begin position="5"/>
        <end position="72"/>
    </location>
</feature>
<dbReference type="SUPFAM" id="SSF63848">
    <property type="entry name" value="Cell-division inhibitor MinC, C-terminal domain"/>
    <property type="match status" value="1"/>
</dbReference>
<keyword evidence="2 7" id="KW-0132">Cell division</keyword>
<comment type="function">
    <text evidence="5 7">Cell division inhibitor that blocks the formation of polar Z ring septums. Rapidly oscillates between the poles of the cell to destabilize FtsZ filaments that have formed before they mature into polar Z rings. Prevents FtsZ polymerization.</text>
</comment>
<keyword evidence="3 7" id="KW-0717">Septation</keyword>
<organism evidence="10 11">
    <name type="scientific">Desulforamulus putei DSM 12395</name>
    <dbReference type="NCBI Taxonomy" id="1121429"/>
    <lineage>
        <taxon>Bacteria</taxon>
        <taxon>Bacillati</taxon>
        <taxon>Bacillota</taxon>
        <taxon>Clostridia</taxon>
        <taxon>Eubacteriales</taxon>
        <taxon>Peptococcaceae</taxon>
        <taxon>Desulforamulus</taxon>
    </lineage>
</organism>
<dbReference type="Proteomes" id="UP000184148">
    <property type="component" value="Unassembled WGS sequence"/>
</dbReference>
<dbReference type="InterPro" id="IPR036145">
    <property type="entry name" value="MinC_C_sf"/>
</dbReference>
<dbReference type="Gene3D" id="3.30.160.540">
    <property type="match status" value="1"/>
</dbReference>
<evidence type="ECO:0000256" key="7">
    <source>
        <dbReference type="HAMAP-Rule" id="MF_00267"/>
    </source>
</evidence>
<dbReference type="InterPro" id="IPR016098">
    <property type="entry name" value="CAP/MinC_C"/>
</dbReference>
<evidence type="ECO:0000256" key="5">
    <source>
        <dbReference type="ARBA" id="ARBA00025606"/>
    </source>
</evidence>
<dbReference type="GO" id="GO:0000917">
    <property type="term" value="P:division septum assembly"/>
    <property type="evidence" value="ECO:0007669"/>
    <property type="project" value="UniProtKB-KW"/>
</dbReference>
<dbReference type="AlphaFoldDB" id="A0A1M4T978"/>
<dbReference type="STRING" id="1121429.SAMN02745133_00393"/>
<evidence type="ECO:0000256" key="4">
    <source>
        <dbReference type="ARBA" id="ARBA00023306"/>
    </source>
</evidence>
<dbReference type="InterPro" id="IPR005526">
    <property type="entry name" value="Septum_form_inhib_MinC_C"/>
</dbReference>
<sequence length="229" mass="24969">MSDAVSIKGTRHGLLILVDQERDFEEIKQNLYKKMEAARGFFKGAKFAFYQEPVENEQRRVLEEICLQYGLIHQPEIKAKVDSTTAAGPAVEKQAANQPEQMQQAAAKTKSDTLLVKRSLRSGQQINYPGHVVVLGDIHAGAEVVAYGNVLVMGCCRGVVHAGANGDRNARVVAHRLSPAQLRIGTSIACAPPDAQTQANYPEIAYLSDDGQIIVESYNSSRPAGRHTT</sequence>
<dbReference type="InterPro" id="IPR013033">
    <property type="entry name" value="MinC"/>
</dbReference>
<protein>
    <recommendedName>
        <fullName evidence="7">Probable septum site-determining protein MinC</fullName>
    </recommendedName>
</protein>
<dbReference type="InterPro" id="IPR007874">
    <property type="entry name" value="MinC_N"/>
</dbReference>
<dbReference type="Pfam" id="PF05209">
    <property type="entry name" value="MinC_N"/>
    <property type="match status" value="1"/>
</dbReference>
<dbReference type="NCBIfam" id="TIGR01222">
    <property type="entry name" value="minC"/>
    <property type="match status" value="1"/>
</dbReference>
<evidence type="ECO:0000259" key="9">
    <source>
        <dbReference type="Pfam" id="PF05209"/>
    </source>
</evidence>
<dbReference type="GO" id="GO:0000902">
    <property type="term" value="P:cell morphogenesis"/>
    <property type="evidence" value="ECO:0007669"/>
    <property type="project" value="InterPro"/>
</dbReference>
<comment type="similarity">
    <text evidence="1 7">Belongs to the MinC family.</text>
</comment>
<dbReference type="GO" id="GO:1901891">
    <property type="term" value="P:regulation of cell septum assembly"/>
    <property type="evidence" value="ECO:0007669"/>
    <property type="project" value="InterPro"/>
</dbReference>
<evidence type="ECO:0000256" key="2">
    <source>
        <dbReference type="ARBA" id="ARBA00022618"/>
    </source>
</evidence>
<dbReference type="RefSeq" id="WP_073234850.1">
    <property type="nucleotide sequence ID" value="NZ_FQUY01000001.1"/>
</dbReference>
<dbReference type="Pfam" id="PF03775">
    <property type="entry name" value="MinC_C"/>
    <property type="match status" value="1"/>
</dbReference>
<reference evidence="11" key="1">
    <citation type="submission" date="2016-11" db="EMBL/GenBank/DDBJ databases">
        <authorList>
            <person name="Varghese N."/>
            <person name="Submissions S."/>
        </authorList>
    </citation>
    <scope>NUCLEOTIDE SEQUENCE [LARGE SCALE GENOMIC DNA]</scope>
    <source>
        <strain evidence="11">DSM 12395</strain>
    </source>
</reference>
<dbReference type="GO" id="GO:0051302">
    <property type="term" value="P:regulation of cell division"/>
    <property type="evidence" value="ECO:0007669"/>
    <property type="project" value="InterPro"/>
</dbReference>
<feature type="domain" description="Septum formation inhibitor MinC C-terminal" evidence="8">
    <location>
        <begin position="116"/>
        <end position="215"/>
    </location>
</feature>
<evidence type="ECO:0000256" key="6">
    <source>
        <dbReference type="ARBA" id="ARBA00046874"/>
    </source>
</evidence>
<gene>
    <name evidence="7" type="primary">minC</name>
    <name evidence="10" type="ORF">SAMN02745133_00393</name>
</gene>
<keyword evidence="4 7" id="KW-0131">Cell cycle</keyword>
<dbReference type="HAMAP" id="MF_00267">
    <property type="entry name" value="MinC"/>
    <property type="match status" value="1"/>
</dbReference>
<evidence type="ECO:0000256" key="1">
    <source>
        <dbReference type="ARBA" id="ARBA00006291"/>
    </source>
</evidence>
<dbReference type="PANTHER" id="PTHR34108:SF1">
    <property type="entry name" value="SEPTUM SITE-DETERMINING PROTEIN MINC"/>
    <property type="match status" value="1"/>
</dbReference>
<evidence type="ECO:0000313" key="10">
    <source>
        <dbReference type="EMBL" id="SHE40975.1"/>
    </source>
</evidence>
<dbReference type="OrthoDB" id="9790810at2"/>
<keyword evidence="11" id="KW-1185">Reference proteome</keyword>
<name>A0A1M4T978_9FIRM</name>
<dbReference type="Gene3D" id="2.160.20.70">
    <property type="match status" value="1"/>
</dbReference>
<evidence type="ECO:0000259" key="8">
    <source>
        <dbReference type="Pfam" id="PF03775"/>
    </source>
</evidence>
<dbReference type="PANTHER" id="PTHR34108">
    <property type="entry name" value="SEPTUM SITE-DETERMINING PROTEIN MINC"/>
    <property type="match status" value="1"/>
</dbReference>